<feature type="domain" description="Major facilitator superfamily (MFS) profile" evidence="9">
    <location>
        <begin position="29"/>
        <end position="436"/>
    </location>
</feature>
<dbReference type="KEGG" id="vfl:AL536_17035"/>
<dbReference type="SUPFAM" id="SSF103473">
    <property type="entry name" value="MFS general substrate transporter"/>
    <property type="match status" value="1"/>
</dbReference>
<dbReference type="Pfam" id="PF07690">
    <property type="entry name" value="MFS_1"/>
    <property type="match status" value="1"/>
</dbReference>
<dbReference type="GO" id="GO:0005886">
    <property type="term" value="C:plasma membrane"/>
    <property type="evidence" value="ECO:0007669"/>
    <property type="project" value="UniProtKB-SubCell"/>
</dbReference>
<dbReference type="EMBL" id="CP014035">
    <property type="protein sequence ID" value="AMF95136.1"/>
    <property type="molecule type" value="Genomic_DNA"/>
</dbReference>
<dbReference type="PANTHER" id="PTHR43528:SF3">
    <property type="entry name" value="CITRATE-PROTON SYMPORTER"/>
    <property type="match status" value="1"/>
</dbReference>
<evidence type="ECO:0000256" key="3">
    <source>
        <dbReference type="ARBA" id="ARBA00022475"/>
    </source>
</evidence>
<feature type="transmembrane region" description="Helical" evidence="8">
    <location>
        <begin position="409"/>
        <end position="428"/>
    </location>
</feature>
<feature type="transmembrane region" description="Helical" evidence="8">
    <location>
        <begin position="44"/>
        <end position="62"/>
    </location>
</feature>
<evidence type="ECO:0000256" key="1">
    <source>
        <dbReference type="ARBA" id="ARBA00004651"/>
    </source>
</evidence>
<feature type="transmembrane region" description="Helical" evidence="8">
    <location>
        <begin position="345"/>
        <end position="371"/>
    </location>
</feature>
<name>A0AAX2LTC5_VIBFL</name>
<dbReference type="Proteomes" id="UP000254626">
    <property type="component" value="Unassembled WGS sequence"/>
</dbReference>
<organism evidence="11 13">
    <name type="scientific">Vibrio fluvialis</name>
    <dbReference type="NCBI Taxonomy" id="676"/>
    <lineage>
        <taxon>Bacteria</taxon>
        <taxon>Pseudomonadati</taxon>
        <taxon>Pseudomonadota</taxon>
        <taxon>Gammaproteobacteria</taxon>
        <taxon>Vibrionales</taxon>
        <taxon>Vibrionaceae</taxon>
        <taxon>Vibrio</taxon>
    </lineage>
</organism>
<proteinExistence type="predicted"/>
<dbReference type="GeneID" id="29386752"/>
<evidence type="ECO:0000256" key="4">
    <source>
        <dbReference type="ARBA" id="ARBA00022692"/>
    </source>
</evidence>
<evidence type="ECO:0000313" key="11">
    <source>
        <dbReference type="EMBL" id="SUP27279.1"/>
    </source>
</evidence>
<dbReference type="Gene3D" id="1.20.1250.20">
    <property type="entry name" value="MFS general substrate transporter like domains"/>
    <property type="match status" value="2"/>
</dbReference>
<evidence type="ECO:0000313" key="13">
    <source>
        <dbReference type="Proteomes" id="UP000254626"/>
    </source>
</evidence>
<keyword evidence="3" id="KW-1003">Cell membrane</keyword>
<accession>A0AAX2LTC5</accession>
<dbReference type="EMBL" id="UHIP01000001">
    <property type="protein sequence ID" value="SUP27279.1"/>
    <property type="molecule type" value="Genomic_DNA"/>
</dbReference>
<comment type="subcellular location">
    <subcellularLocation>
        <location evidence="1">Cell membrane</location>
        <topology evidence="1">Multi-pass membrane protein</topology>
    </subcellularLocation>
</comment>
<sequence length="438" mass="46571">MSSTLSGSVSQDLTSVSTAPVKPLSSRKAIVAISLGNGLEMYDFTVYSFFAVIIGELFFNVGGSAAGLLLSLATFGVGFVMRPLGAVLIGNYADKHGRKAALTLTIALMTIGTGMIALTPTYESIGIAATVMLVVGRLLQGLSAGGEIGAASAALMESDNYKRRCYMVSWQLASQGAAALVGAMIGFAINGLLTPDQVHSWGWHIPFVLGLLIGPVGWYIRRHLDEPHQAQTAVEETPFKTVLSKQGRTVLIGMLMIWGATASMYIEVFYMPTYLIKELGYAPTTAFAVAVLAGFMLMVLMPIMGKWADGLGSRKVLPLIGMLSAFVCIYPAFTLLGGEASLVKALFIIGALIALFALSNASLLVLIMEAFAQQYRASGISMIYGFGVTVFGGFTPLLVASLIEWSGNKMAPAFYLMVAVAVSSLAIWRFPTRAPQQH</sequence>
<feature type="transmembrane region" description="Helical" evidence="8">
    <location>
        <begin position="68"/>
        <end position="89"/>
    </location>
</feature>
<reference evidence="11 13" key="3">
    <citation type="submission" date="2018-06" db="EMBL/GenBank/DDBJ databases">
        <authorList>
            <consortium name="Pathogen Informatics"/>
            <person name="Doyle S."/>
        </authorList>
    </citation>
    <scope>NUCLEOTIDE SEQUENCE [LARGE SCALE GENOMIC DNA]</scope>
    <source>
        <strain evidence="11 13">NCTC11327</strain>
    </source>
</reference>
<evidence type="ECO:0000259" key="9">
    <source>
        <dbReference type="PROSITE" id="PS50850"/>
    </source>
</evidence>
<feature type="transmembrane region" description="Helical" evidence="8">
    <location>
        <begin position="316"/>
        <end position="333"/>
    </location>
</feature>
<dbReference type="PROSITE" id="PS50850">
    <property type="entry name" value="MFS"/>
    <property type="match status" value="1"/>
</dbReference>
<dbReference type="InterPro" id="IPR011701">
    <property type="entry name" value="MFS"/>
</dbReference>
<gene>
    <name evidence="11" type="primary">proP</name>
    <name evidence="10" type="ORF">AL536_17035</name>
    <name evidence="11" type="ORF">NCTC11327_02163</name>
</gene>
<keyword evidence="2" id="KW-0813">Transport</keyword>
<keyword evidence="4 8" id="KW-0812">Transmembrane</keyword>
<evidence type="ECO:0000256" key="5">
    <source>
        <dbReference type="ARBA" id="ARBA00022847"/>
    </source>
</evidence>
<feature type="transmembrane region" description="Helical" evidence="8">
    <location>
        <begin position="286"/>
        <end position="304"/>
    </location>
</feature>
<feature type="transmembrane region" description="Helical" evidence="8">
    <location>
        <begin position="201"/>
        <end position="220"/>
    </location>
</feature>
<feature type="transmembrane region" description="Helical" evidence="8">
    <location>
        <begin position="249"/>
        <end position="266"/>
    </location>
</feature>
<feature type="transmembrane region" description="Helical" evidence="8">
    <location>
        <begin position="383"/>
        <end position="403"/>
    </location>
</feature>
<reference evidence="12" key="1">
    <citation type="submission" date="2015-12" db="EMBL/GenBank/DDBJ databases">
        <title>FDA dAtabase for Regulatory Grade micrObial Sequences (FDA-ARGOS): Supporting development and validation of Infectious Disease Dx tests.</title>
        <authorList>
            <person name="Hoffmann M."/>
            <person name="Allard M."/>
            <person name="Evans P."/>
            <person name="Brown E."/>
            <person name="Tallon L.J."/>
            <person name="Sadzewicz L."/>
            <person name="Sengamalay N."/>
            <person name="Ott S."/>
            <person name="Godinez A."/>
            <person name="Nagaraj S."/>
            <person name="Vyas G."/>
            <person name="Aluvathingal J."/>
            <person name="Nadendla S."/>
            <person name="Geyer C."/>
            <person name="Sichtig H."/>
        </authorList>
    </citation>
    <scope>NUCLEOTIDE SEQUENCE [LARGE SCALE GENOMIC DNA]</scope>
    <source>
        <strain evidence="12">ATCC 33809</strain>
    </source>
</reference>
<evidence type="ECO:0000313" key="10">
    <source>
        <dbReference type="EMBL" id="AMF95136.1"/>
    </source>
</evidence>
<evidence type="ECO:0000256" key="2">
    <source>
        <dbReference type="ARBA" id="ARBA00022448"/>
    </source>
</evidence>
<keyword evidence="7 8" id="KW-0472">Membrane</keyword>
<evidence type="ECO:0000313" key="12">
    <source>
        <dbReference type="Proteomes" id="UP000057088"/>
    </source>
</evidence>
<keyword evidence="6 8" id="KW-1133">Transmembrane helix</keyword>
<reference evidence="10" key="2">
    <citation type="submission" date="2018-01" db="EMBL/GenBank/DDBJ databases">
        <title>FDA dAtabase for Regulatory Grade micrObial Sequences (FDA-ARGOS): Supporting development and validation of Infectious Disease Dx tests.</title>
        <authorList>
            <person name="Hoffmann M."/>
            <person name="Allard M."/>
            <person name="Evans P."/>
            <person name="Brown E."/>
            <person name="Tallon L."/>
            <person name="Sadzewicz L."/>
            <person name="Sengamalay N."/>
            <person name="Ott S."/>
            <person name="Godinez A."/>
            <person name="Nagaraj S."/>
            <person name="Vyas G."/>
            <person name="Aluvathingal J."/>
            <person name="Nadendla S."/>
            <person name="Geyer C."/>
            <person name="Sichtig H."/>
        </authorList>
    </citation>
    <scope>NUCLEOTIDE SEQUENCE</scope>
    <source>
        <strain evidence="10">ATCC 33809</strain>
    </source>
</reference>
<evidence type="ECO:0000256" key="6">
    <source>
        <dbReference type="ARBA" id="ARBA00022989"/>
    </source>
</evidence>
<dbReference type="RefSeq" id="WP_061056809.1">
    <property type="nucleotide sequence ID" value="NZ_CABLBX010000009.1"/>
</dbReference>
<evidence type="ECO:0000256" key="7">
    <source>
        <dbReference type="ARBA" id="ARBA00023136"/>
    </source>
</evidence>
<keyword evidence="12" id="KW-1185">Reference proteome</keyword>
<dbReference type="InterPro" id="IPR020846">
    <property type="entry name" value="MFS_dom"/>
</dbReference>
<feature type="transmembrane region" description="Helical" evidence="8">
    <location>
        <begin position="165"/>
        <end position="189"/>
    </location>
</feature>
<dbReference type="Proteomes" id="UP000057088">
    <property type="component" value="Chromosome 2"/>
</dbReference>
<dbReference type="PANTHER" id="PTHR43528">
    <property type="entry name" value="ALPHA-KETOGLUTARATE PERMEASE"/>
    <property type="match status" value="1"/>
</dbReference>
<dbReference type="InterPro" id="IPR036259">
    <property type="entry name" value="MFS_trans_sf"/>
</dbReference>
<dbReference type="AlphaFoldDB" id="A0AAX2LTC5"/>
<dbReference type="GO" id="GO:0015293">
    <property type="term" value="F:symporter activity"/>
    <property type="evidence" value="ECO:0007669"/>
    <property type="project" value="UniProtKB-KW"/>
</dbReference>
<keyword evidence="5" id="KW-0769">Symport</keyword>
<feature type="transmembrane region" description="Helical" evidence="8">
    <location>
        <begin position="101"/>
        <end position="119"/>
    </location>
</feature>
<evidence type="ECO:0000256" key="8">
    <source>
        <dbReference type="SAM" id="Phobius"/>
    </source>
</evidence>
<protein>
    <submittedName>
        <fullName evidence="10">MFS transporter</fullName>
    </submittedName>
    <submittedName>
        <fullName evidence="11">Major facilitator superfamily permease</fullName>
    </submittedName>
</protein>
<dbReference type="InterPro" id="IPR051084">
    <property type="entry name" value="H+-coupled_symporters"/>
</dbReference>